<keyword evidence="21" id="KW-1185">Reference proteome</keyword>
<name>A0A165WG83_9BACI</name>
<dbReference type="Pfam" id="PF02283">
    <property type="entry name" value="CobU"/>
    <property type="match status" value="1"/>
</dbReference>
<feature type="binding site" evidence="19">
    <location>
        <position position="87"/>
    </location>
    <ligand>
        <name>GTP</name>
        <dbReference type="ChEBI" id="CHEBI:37565"/>
    </ligand>
</feature>
<gene>
    <name evidence="20" type="ORF">AZI98_16815</name>
</gene>
<evidence type="ECO:0000256" key="18">
    <source>
        <dbReference type="PIRSR" id="PIRSR006135-1"/>
    </source>
</evidence>
<evidence type="ECO:0000256" key="2">
    <source>
        <dbReference type="ARBA" id="ARBA00000711"/>
    </source>
</evidence>
<feature type="binding site" evidence="19">
    <location>
        <begin position="7"/>
        <end position="14"/>
    </location>
    <ligand>
        <name>GTP</name>
        <dbReference type="ChEBI" id="CHEBI:37565"/>
    </ligand>
</feature>
<dbReference type="EC" id="2.7.7.62" evidence="9"/>
<dbReference type="PANTHER" id="PTHR34848">
    <property type="match status" value="1"/>
</dbReference>
<organism evidence="20 21">
    <name type="scientific">Aeribacillus pallidus</name>
    <dbReference type="NCBI Taxonomy" id="33936"/>
    <lineage>
        <taxon>Bacteria</taxon>
        <taxon>Bacillati</taxon>
        <taxon>Bacillota</taxon>
        <taxon>Bacilli</taxon>
        <taxon>Bacillales</taxon>
        <taxon>Bacillaceae</taxon>
        <taxon>Aeribacillus</taxon>
    </lineage>
</organism>
<dbReference type="GO" id="GO:0043752">
    <property type="term" value="F:adenosylcobinamide kinase activity"/>
    <property type="evidence" value="ECO:0007669"/>
    <property type="project" value="UniProtKB-EC"/>
</dbReference>
<dbReference type="SUPFAM" id="SSF52540">
    <property type="entry name" value="P-loop containing nucleoside triphosphate hydrolases"/>
    <property type="match status" value="1"/>
</dbReference>
<accession>A0A165WG83</accession>
<evidence type="ECO:0000256" key="17">
    <source>
        <dbReference type="ARBA" id="ARBA00030571"/>
    </source>
</evidence>
<comment type="pathway">
    <text evidence="6">Cofactor biosynthesis; adenosylcobalamin biosynthesis; adenosylcobalamin from cob(II)yrinate a,c-diamide: step 5/7.</text>
</comment>
<dbReference type="EC" id="2.7.1.156" evidence="8"/>
<sequence length="189" mass="21953">MLIFVTGGVRSGKSSWAEHYLTVKKNQANRLVYIATSFPSDEEMTKRILQHQLKRAQGKEKWLAIEQTNDVGKLSKKLQKNDFVLLDCLTTLLTNELFFHEQHGERWQAASFRQYVLEKIIRDLSELQKSCELFCIVSNEVNWEFPARSNAVFQYVRLLGHLHQQIVERADLAVRMEFGIPVAMKGELQ</sequence>
<evidence type="ECO:0000256" key="3">
    <source>
        <dbReference type="ARBA" id="ARBA00001522"/>
    </source>
</evidence>
<evidence type="ECO:0000256" key="8">
    <source>
        <dbReference type="ARBA" id="ARBA00012016"/>
    </source>
</evidence>
<protein>
    <recommendedName>
        <fullName evidence="16">Adenosylcobinamide kinase</fullName>
        <ecNumber evidence="8">2.7.1.156</ecNumber>
        <ecNumber evidence="9">2.7.7.62</ecNumber>
    </recommendedName>
    <alternativeName>
        <fullName evidence="17">Adenosylcobinamide-phosphate guanylyltransferase</fullName>
    </alternativeName>
</protein>
<comment type="catalytic activity">
    <reaction evidence="2">
        <text>adenosylcob(III)inamide phosphate + GTP + H(+) = adenosylcob(III)inamide-GDP + diphosphate</text>
        <dbReference type="Rhea" id="RHEA:22712"/>
        <dbReference type="ChEBI" id="CHEBI:15378"/>
        <dbReference type="ChEBI" id="CHEBI:33019"/>
        <dbReference type="ChEBI" id="CHEBI:37565"/>
        <dbReference type="ChEBI" id="CHEBI:58502"/>
        <dbReference type="ChEBI" id="CHEBI:60487"/>
        <dbReference type="EC" id="2.7.7.62"/>
    </reaction>
</comment>
<proteinExistence type="inferred from homology"/>
<comment type="function">
    <text evidence="4">Catalyzes ATP-dependent phosphorylation of adenosylcobinamide and addition of GMP to adenosylcobinamide phosphate.</text>
</comment>
<evidence type="ECO:0000256" key="7">
    <source>
        <dbReference type="ARBA" id="ARBA00007490"/>
    </source>
</evidence>
<comment type="catalytic activity">
    <reaction evidence="1">
        <text>adenosylcob(III)inamide + ATP = adenosylcob(III)inamide phosphate + ADP + H(+)</text>
        <dbReference type="Rhea" id="RHEA:15769"/>
        <dbReference type="ChEBI" id="CHEBI:2480"/>
        <dbReference type="ChEBI" id="CHEBI:15378"/>
        <dbReference type="ChEBI" id="CHEBI:30616"/>
        <dbReference type="ChEBI" id="CHEBI:58502"/>
        <dbReference type="ChEBI" id="CHEBI:456216"/>
        <dbReference type="EC" id="2.7.1.156"/>
    </reaction>
</comment>
<keyword evidence="13" id="KW-0418">Kinase</keyword>
<dbReference type="GO" id="GO:0008820">
    <property type="term" value="F:cobinamide phosphate guanylyltransferase activity"/>
    <property type="evidence" value="ECO:0007669"/>
    <property type="project" value="UniProtKB-EC"/>
</dbReference>
<dbReference type="OrthoDB" id="9799422at2"/>
<evidence type="ECO:0000256" key="10">
    <source>
        <dbReference type="ARBA" id="ARBA00022573"/>
    </source>
</evidence>
<evidence type="ECO:0000256" key="15">
    <source>
        <dbReference type="ARBA" id="ARBA00023134"/>
    </source>
</evidence>
<dbReference type="GO" id="GO:0005525">
    <property type="term" value="F:GTP binding"/>
    <property type="evidence" value="ECO:0007669"/>
    <property type="project" value="UniProtKB-KW"/>
</dbReference>
<keyword evidence="14" id="KW-0067">ATP-binding</keyword>
<evidence type="ECO:0000256" key="19">
    <source>
        <dbReference type="PIRSR" id="PIRSR006135-2"/>
    </source>
</evidence>
<evidence type="ECO:0000256" key="6">
    <source>
        <dbReference type="ARBA" id="ARBA00005159"/>
    </source>
</evidence>
<evidence type="ECO:0000256" key="9">
    <source>
        <dbReference type="ARBA" id="ARBA00012523"/>
    </source>
</evidence>
<feature type="active site" description="GMP-histidine intermediate" evidence="18">
    <location>
        <position position="51"/>
    </location>
</feature>
<dbReference type="InterPro" id="IPR003203">
    <property type="entry name" value="CobU/CobP"/>
</dbReference>
<dbReference type="PIRSF" id="PIRSF006135">
    <property type="entry name" value="CobU"/>
    <property type="match status" value="1"/>
</dbReference>
<comment type="pathway">
    <text evidence="5">Cofactor biosynthesis; adenosylcobalamin biosynthesis; adenosylcobalamin from cob(II)yrinate a,c-diamide: step 6/7.</text>
</comment>
<dbReference type="InterPro" id="IPR027417">
    <property type="entry name" value="P-loop_NTPase"/>
</dbReference>
<keyword evidence="12 19" id="KW-0547">Nucleotide-binding</keyword>
<evidence type="ECO:0000313" key="21">
    <source>
        <dbReference type="Proteomes" id="UP000076476"/>
    </source>
</evidence>
<dbReference type="STRING" id="33936.AZI98_16815"/>
<comment type="similarity">
    <text evidence="7">Belongs to the CobU/CobP family.</text>
</comment>
<dbReference type="GeneID" id="301125636"/>
<dbReference type="UniPathway" id="UPA00148">
    <property type="reaction ID" value="UER00236"/>
</dbReference>
<reference evidence="20 21" key="1">
    <citation type="submission" date="2016-04" db="EMBL/GenBank/DDBJ databases">
        <title>Draft genome sequence of Aeribacillus pallidus 8m3 from petroleum reservoir.</title>
        <authorList>
            <person name="Poltaraus A.B."/>
            <person name="Nazina T.N."/>
            <person name="Tourova T.P."/>
            <person name="Malakho S.M."/>
            <person name="Korshunova A.V."/>
            <person name="Sokolova D.S."/>
        </authorList>
    </citation>
    <scope>NUCLEOTIDE SEQUENCE [LARGE SCALE GENOMIC DNA]</scope>
    <source>
        <strain evidence="20 21">8m3</strain>
    </source>
</reference>
<dbReference type="EMBL" id="LWBR01000072">
    <property type="protein sequence ID" value="KZN94944.1"/>
    <property type="molecule type" value="Genomic_DNA"/>
</dbReference>
<keyword evidence="15 19" id="KW-0342">GTP-binding</keyword>
<evidence type="ECO:0000256" key="12">
    <source>
        <dbReference type="ARBA" id="ARBA00022741"/>
    </source>
</evidence>
<feature type="binding site" evidence="19">
    <location>
        <position position="66"/>
    </location>
    <ligand>
        <name>GTP</name>
        <dbReference type="ChEBI" id="CHEBI:37565"/>
    </ligand>
</feature>
<dbReference type="Proteomes" id="UP000076476">
    <property type="component" value="Unassembled WGS sequence"/>
</dbReference>
<evidence type="ECO:0000256" key="4">
    <source>
        <dbReference type="ARBA" id="ARBA00003889"/>
    </source>
</evidence>
<dbReference type="Gene3D" id="3.40.50.300">
    <property type="entry name" value="P-loop containing nucleotide triphosphate hydrolases"/>
    <property type="match status" value="1"/>
</dbReference>
<dbReference type="PANTHER" id="PTHR34848:SF1">
    <property type="entry name" value="BIFUNCTIONAL ADENOSYLCOBALAMIN BIOSYNTHESIS PROTEIN COBU"/>
    <property type="match status" value="1"/>
</dbReference>
<evidence type="ECO:0000256" key="14">
    <source>
        <dbReference type="ARBA" id="ARBA00022840"/>
    </source>
</evidence>
<evidence type="ECO:0000256" key="5">
    <source>
        <dbReference type="ARBA" id="ARBA00004692"/>
    </source>
</evidence>
<dbReference type="GO" id="GO:0005524">
    <property type="term" value="F:ATP binding"/>
    <property type="evidence" value="ECO:0007669"/>
    <property type="project" value="UniProtKB-KW"/>
</dbReference>
<comment type="catalytic activity">
    <reaction evidence="3">
        <text>adenosylcob(III)inamide + GTP = adenosylcob(III)inamide phosphate + GDP + H(+)</text>
        <dbReference type="Rhea" id="RHEA:15765"/>
        <dbReference type="ChEBI" id="CHEBI:2480"/>
        <dbReference type="ChEBI" id="CHEBI:15378"/>
        <dbReference type="ChEBI" id="CHEBI:37565"/>
        <dbReference type="ChEBI" id="CHEBI:58189"/>
        <dbReference type="ChEBI" id="CHEBI:58502"/>
        <dbReference type="EC" id="2.7.1.156"/>
    </reaction>
</comment>
<keyword evidence="11" id="KW-0808">Transferase</keyword>
<evidence type="ECO:0000256" key="16">
    <source>
        <dbReference type="ARBA" id="ARBA00029570"/>
    </source>
</evidence>
<evidence type="ECO:0000256" key="13">
    <source>
        <dbReference type="ARBA" id="ARBA00022777"/>
    </source>
</evidence>
<evidence type="ECO:0000256" key="11">
    <source>
        <dbReference type="ARBA" id="ARBA00022679"/>
    </source>
</evidence>
<keyword evidence="10" id="KW-0169">Cobalamin biosynthesis</keyword>
<comment type="caution">
    <text evidence="20">The sequence shown here is derived from an EMBL/GenBank/DDBJ whole genome shotgun (WGS) entry which is preliminary data.</text>
</comment>
<evidence type="ECO:0000313" key="20">
    <source>
        <dbReference type="EMBL" id="KZN94944.1"/>
    </source>
</evidence>
<dbReference type="RefSeq" id="WP_063389402.1">
    <property type="nucleotide sequence ID" value="NZ_LWBR01000072.1"/>
</dbReference>
<evidence type="ECO:0000256" key="1">
    <source>
        <dbReference type="ARBA" id="ARBA00000312"/>
    </source>
</evidence>
<dbReference type="AlphaFoldDB" id="A0A165WG83"/>
<dbReference type="GO" id="GO:0009236">
    <property type="term" value="P:cobalamin biosynthetic process"/>
    <property type="evidence" value="ECO:0007669"/>
    <property type="project" value="UniProtKB-UniPathway"/>
</dbReference>